<dbReference type="Proteomes" id="UP001359559">
    <property type="component" value="Unassembled WGS sequence"/>
</dbReference>
<protein>
    <submittedName>
        <fullName evidence="1">Uncharacterized protein</fullName>
    </submittedName>
</protein>
<dbReference type="EMBL" id="JAYKXN010000004">
    <property type="protein sequence ID" value="KAK7293967.1"/>
    <property type="molecule type" value="Genomic_DNA"/>
</dbReference>
<organism evidence="1 2">
    <name type="scientific">Clitoria ternatea</name>
    <name type="common">Butterfly pea</name>
    <dbReference type="NCBI Taxonomy" id="43366"/>
    <lineage>
        <taxon>Eukaryota</taxon>
        <taxon>Viridiplantae</taxon>
        <taxon>Streptophyta</taxon>
        <taxon>Embryophyta</taxon>
        <taxon>Tracheophyta</taxon>
        <taxon>Spermatophyta</taxon>
        <taxon>Magnoliopsida</taxon>
        <taxon>eudicotyledons</taxon>
        <taxon>Gunneridae</taxon>
        <taxon>Pentapetalae</taxon>
        <taxon>rosids</taxon>
        <taxon>fabids</taxon>
        <taxon>Fabales</taxon>
        <taxon>Fabaceae</taxon>
        <taxon>Papilionoideae</taxon>
        <taxon>50 kb inversion clade</taxon>
        <taxon>NPAAA clade</taxon>
        <taxon>indigoferoid/millettioid clade</taxon>
        <taxon>Phaseoleae</taxon>
        <taxon>Clitoria</taxon>
    </lineage>
</organism>
<name>A0AAN9J7V1_CLITE</name>
<keyword evidence="2" id="KW-1185">Reference proteome</keyword>
<reference evidence="1 2" key="1">
    <citation type="submission" date="2024-01" db="EMBL/GenBank/DDBJ databases">
        <title>The genomes of 5 underutilized Papilionoideae crops provide insights into root nodulation and disease resistance.</title>
        <authorList>
            <person name="Yuan L."/>
        </authorList>
    </citation>
    <scope>NUCLEOTIDE SEQUENCE [LARGE SCALE GENOMIC DNA]</scope>
    <source>
        <strain evidence="1">LY-2023</strain>
        <tissue evidence="1">Leaf</tissue>
    </source>
</reference>
<accession>A0AAN9J7V1</accession>
<dbReference type="AlphaFoldDB" id="A0AAN9J7V1"/>
<evidence type="ECO:0000313" key="2">
    <source>
        <dbReference type="Proteomes" id="UP001359559"/>
    </source>
</evidence>
<evidence type="ECO:0000313" key="1">
    <source>
        <dbReference type="EMBL" id="KAK7293967.1"/>
    </source>
</evidence>
<comment type="caution">
    <text evidence="1">The sequence shown here is derived from an EMBL/GenBank/DDBJ whole genome shotgun (WGS) entry which is preliminary data.</text>
</comment>
<sequence>MGERKEKLSGYCNLRMFFISERASSSIGVIEDDEDCGFGDSYLALFVDEFLKIRSPNLLQVGDFEDEANGIKNVGFFLEPFKPVMELKKGSKPGATVQEKGFKVNEGGTVGVDVGEVEAGEEGMECVRVDTGEVVRAWIHERVLVTDLGA</sequence>
<gene>
    <name evidence="1" type="ORF">RJT34_16850</name>
</gene>
<proteinExistence type="predicted"/>